<protein>
    <submittedName>
        <fullName evidence="2">Tetratricopeptide repeat protein</fullName>
    </submittedName>
</protein>
<evidence type="ECO:0000313" key="2">
    <source>
        <dbReference type="EMBL" id="QJB68310.1"/>
    </source>
</evidence>
<keyword evidence="3" id="KW-1185">Reference proteome</keyword>
<feature type="repeat" description="TPR" evidence="1">
    <location>
        <begin position="385"/>
        <end position="418"/>
    </location>
</feature>
<dbReference type="KEGG" id="phao:HF685_02490"/>
<dbReference type="AlphaFoldDB" id="A0A6H2DIU5"/>
<dbReference type="SUPFAM" id="SSF48452">
    <property type="entry name" value="TPR-like"/>
    <property type="match status" value="2"/>
</dbReference>
<dbReference type="InterPro" id="IPR011990">
    <property type="entry name" value="TPR-like_helical_dom_sf"/>
</dbReference>
<evidence type="ECO:0000256" key="1">
    <source>
        <dbReference type="PROSITE-ProRule" id="PRU00339"/>
    </source>
</evidence>
<accession>A0A6H2DIU5</accession>
<dbReference type="RefSeq" id="WP_168818154.1">
    <property type="nucleotide sequence ID" value="NZ_CP051217.1"/>
</dbReference>
<dbReference type="Gene3D" id="1.25.40.10">
    <property type="entry name" value="Tetratricopeptide repeat domain"/>
    <property type="match status" value="1"/>
</dbReference>
<feature type="repeat" description="TPR" evidence="1">
    <location>
        <begin position="454"/>
        <end position="487"/>
    </location>
</feature>
<dbReference type="PANTHER" id="PTHR12558">
    <property type="entry name" value="CELL DIVISION CYCLE 16,23,27"/>
    <property type="match status" value="1"/>
</dbReference>
<name>A0A6H2DIU5_9SPHN</name>
<proteinExistence type="predicted"/>
<dbReference type="Proteomes" id="UP000501600">
    <property type="component" value="Chromosome"/>
</dbReference>
<gene>
    <name evidence="2" type="ORF">HF685_02490</name>
</gene>
<dbReference type="PANTHER" id="PTHR12558:SF13">
    <property type="entry name" value="CELL DIVISION CYCLE PROTEIN 27 HOMOLOG"/>
    <property type="match status" value="1"/>
</dbReference>
<dbReference type="InterPro" id="IPR019734">
    <property type="entry name" value="TPR_rpt"/>
</dbReference>
<dbReference type="SMART" id="SM00028">
    <property type="entry name" value="TPR"/>
    <property type="match status" value="4"/>
</dbReference>
<dbReference type="Pfam" id="PF13429">
    <property type="entry name" value="TPR_15"/>
    <property type="match status" value="1"/>
</dbReference>
<reference evidence="2 3" key="1">
    <citation type="submission" date="2020-04" db="EMBL/GenBank/DDBJ databases">
        <title>Genome sequence for Sphingorhabdus sp. strain M1.</title>
        <authorList>
            <person name="Park S.-J."/>
        </authorList>
    </citation>
    <scope>NUCLEOTIDE SEQUENCE [LARGE SCALE GENOMIC DNA]</scope>
    <source>
        <strain evidence="2 3">JK6</strain>
    </source>
</reference>
<evidence type="ECO:0000313" key="3">
    <source>
        <dbReference type="Proteomes" id="UP000501600"/>
    </source>
</evidence>
<dbReference type="PROSITE" id="PS50005">
    <property type="entry name" value="TPR"/>
    <property type="match status" value="2"/>
</dbReference>
<dbReference type="EMBL" id="CP051217">
    <property type="protein sequence ID" value="QJB68310.1"/>
    <property type="molecule type" value="Genomic_DNA"/>
</dbReference>
<sequence length="541" mass="59913">MLLVSVNAEAKRTTETDPLNRFVEARLIESSDRQAAAVIYADALKSAPENALLAGKSYVKSVEVGDFELAVNAIRALELRGSLDAEMPLLLFVDAYSKKNWQGANTALLELESLRNFGFAVPLLKAWIANEKGEDFAPYLAEAKKDNTAAFYHDDQLLLHYLQAGDTKARSLISAIVQLNDVRSGPVRIIAARHYLDQDRQDLALHILRFKRTGPEARLHELITNGEGTAAARKITSKSGMAYLFQRLSADLLQQRANFLALVNAQLSERLVSDYDFSKLILGQAYNATDNQKQSIASFAAIDKSSPYHLVGLNSEISGYLATNQFEQAHQRLDSLIPSDKAPPEYFILKGQVFQSEANFSAAAEMFTLAVNAAETRGFSDNLMANYWLALGGAQEQAGQWPEGLASLQKANELQPNSANILNYLGYAQLERRENTVEALAVIEKAHELRSNSPAIKDSLGWAYYLNGQNSRALEYLEDALSGQPQDATINEHLGDVYWSIGRKYEARYAWRSARLFAEADDQKRLSDKIDAGLTPELVSP</sequence>
<keyword evidence="1" id="KW-0802">TPR repeat</keyword>
<organism evidence="2 3">
    <name type="scientific">Parasphingorhabdus halotolerans</name>
    <dbReference type="NCBI Taxonomy" id="2725558"/>
    <lineage>
        <taxon>Bacteria</taxon>
        <taxon>Pseudomonadati</taxon>
        <taxon>Pseudomonadota</taxon>
        <taxon>Alphaproteobacteria</taxon>
        <taxon>Sphingomonadales</taxon>
        <taxon>Sphingomonadaceae</taxon>
        <taxon>Parasphingorhabdus</taxon>
    </lineage>
</organism>